<evidence type="ECO:0000256" key="1">
    <source>
        <dbReference type="ARBA" id="ARBA00006271"/>
    </source>
</evidence>
<evidence type="ECO:0000313" key="9">
    <source>
        <dbReference type="EMBL" id="KAK4528881.1"/>
    </source>
</evidence>
<dbReference type="Pfam" id="PF05188">
    <property type="entry name" value="MutS_II"/>
    <property type="match status" value="1"/>
</dbReference>
<keyword evidence="6" id="KW-0472">Membrane</keyword>
<evidence type="ECO:0008006" key="11">
    <source>
        <dbReference type="Google" id="ProtNLM"/>
    </source>
</evidence>
<dbReference type="Pfam" id="PF00488">
    <property type="entry name" value="MutS_V"/>
    <property type="match status" value="1"/>
</dbReference>
<evidence type="ECO:0000259" key="7">
    <source>
        <dbReference type="SMART" id="SM00533"/>
    </source>
</evidence>
<dbReference type="AlphaFoldDB" id="A0AAV9IN98"/>
<dbReference type="Proteomes" id="UP001300502">
    <property type="component" value="Unassembled WGS sequence"/>
</dbReference>
<evidence type="ECO:0000256" key="4">
    <source>
        <dbReference type="ARBA" id="ARBA00023125"/>
    </source>
</evidence>
<keyword evidence="2" id="KW-0547">Nucleotide-binding</keyword>
<dbReference type="GO" id="GO:0007131">
    <property type="term" value="P:reciprocal meiotic recombination"/>
    <property type="evidence" value="ECO:0007669"/>
    <property type="project" value="TreeGrafter"/>
</dbReference>
<dbReference type="SUPFAM" id="SSF48334">
    <property type="entry name" value="DNA repair protein MutS, domain III"/>
    <property type="match status" value="1"/>
</dbReference>
<keyword evidence="10" id="KW-1185">Reference proteome</keyword>
<evidence type="ECO:0000256" key="3">
    <source>
        <dbReference type="ARBA" id="ARBA00022840"/>
    </source>
</evidence>
<dbReference type="GO" id="GO:0030983">
    <property type="term" value="F:mismatched DNA binding"/>
    <property type="evidence" value="ECO:0007669"/>
    <property type="project" value="InterPro"/>
</dbReference>
<dbReference type="InterPro" id="IPR007861">
    <property type="entry name" value="DNA_mismatch_repair_MutS_clamp"/>
</dbReference>
<dbReference type="Gene3D" id="1.10.1420.10">
    <property type="match status" value="2"/>
</dbReference>
<dbReference type="SMART" id="SM00534">
    <property type="entry name" value="MUTSac"/>
    <property type="match status" value="1"/>
</dbReference>
<organism evidence="9 10">
    <name type="scientific">Galdieria yellowstonensis</name>
    <dbReference type="NCBI Taxonomy" id="3028027"/>
    <lineage>
        <taxon>Eukaryota</taxon>
        <taxon>Rhodophyta</taxon>
        <taxon>Bangiophyceae</taxon>
        <taxon>Galdieriales</taxon>
        <taxon>Galdieriaceae</taxon>
        <taxon>Galdieria</taxon>
    </lineage>
</organism>
<evidence type="ECO:0000256" key="2">
    <source>
        <dbReference type="ARBA" id="ARBA00022741"/>
    </source>
</evidence>
<dbReference type="GO" id="GO:0140664">
    <property type="term" value="F:ATP-dependent DNA damage sensor activity"/>
    <property type="evidence" value="ECO:0007669"/>
    <property type="project" value="InterPro"/>
</dbReference>
<dbReference type="SMART" id="SM00533">
    <property type="entry name" value="MUTSd"/>
    <property type="match status" value="1"/>
</dbReference>
<keyword evidence="5" id="KW-0469">Meiosis</keyword>
<dbReference type="PANTHER" id="PTHR11361:SF21">
    <property type="entry name" value="MUTS PROTEIN HOMOLOG 4"/>
    <property type="match status" value="1"/>
</dbReference>
<dbReference type="InterPro" id="IPR036678">
    <property type="entry name" value="MutS_con_dom_sf"/>
</dbReference>
<dbReference type="SUPFAM" id="SSF53150">
    <property type="entry name" value="DNA repair protein MutS, domain II"/>
    <property type="match status" value="1"/>
</dbReference>
<proteinExistence type="inferred from homology"/>
<keyword evidence="4" id="KW-0238">DNA-binding</keyword>
<dbReference type="InterPro" id="IPR027417">
    <property type="entry name" value="P-loop_NTPase"/>
</dbReference>
<dbReference type="GO" id="GO:0005634">
    <property type="term" value="C:nucleus"/>
    <property type="evidence" value="ECO:0007669"/>
    <property type="project" value="TreeGrafter"/>
</dbReference>
<feature type="domain" description="DNA mismatch repair proteins mutS family" evidence="8">
    <location>
        <begin position="610"/>
        <end position="820"/>
    </location>
</feature>
<comment type="caution">
    <text evidence="9">The sequence shown here is derived from an EMBL/GenBank/DDBJ whole genome shotgun (WGS) entry which is preliminary data.</text>
</comment>
<gene>
    <name evidence="9" type="ORF">GAYE_SCF66G6829</name>
</gene>
<evidence type="ECO:0000256" key="5">
    <source>
        <dbReference type="ARBA" id="ARBA00023254"/>
    </source>
</evidence>
<feature type="domain" description="DNA mismatch repair protein MutS core" evidence="7">
    <location>
        <begin position="252"/>
        <end position="595"/>
    </location>
</feature>
<dbReference type="PIRSF" id="PIRSF037677">
    <property type="entry name" value="DNA_mis_repair_Msh6"/>
    <property type="match status" value="1"/>
</dbReference>
<feature type="transmembrane region" description="Helical" evidence="6">
    <location>
        <begin position="12"/>
        <end position="30"/>
    </location>
</feature>
<dbReference type="InterPro" id="IPR017261">
    <property type="entry name" value="DNA_mismatch_repair_MutS/MSH"/>
</dbReference>
<dbReference type="InterPro" id="IPR036187">
    <property type="entry name" value="DNA_mismatch_repair_MutS_sf"/>
</dbReference>
<dbReference type="Pfam" id="PF05192">
    <property type="entry name" value="MutS_III"/>
    <property type="match status" value="1"/>
</dbReference>
<dbReference type="InterPro" id="IPR007696">
    <property type="entry name" value="DNA_mismatch_repair_MutS_core"/>
</dbReference>
<dbReference type="SUPFAM" id="SSF52540">
    <property type="entry name" value="P-loop containing nucleoside triphosphate hydrolases"/>
    <property type="match status" value="1"/>
</dbReference>
<evidence type="ECO:0000259" key="8">
    <source>
        <dbReference type="SMART" id="SM00534"/>
    </source>
</evidence>
<dbReference type="GO" id="GO:0005524">
    <property type="term" value="F:ATP binding"/>
    <property type="evidence" value="ECO:0007669"/>
    <property type="project" value="UniProtKB-KW"/>
</dbReference>
<dbReference type="PANTHER" id="PTHR11361">
    <property type="entry name" value="DNA MISMATCH REPAIR PROTEIN MUTS FAMILY MEMBER"/>
    <property type="match status" value="1"/>
</dbReference>
<dbReference type="Gene3D" id="3.30.420.110">
    <property type="entry name" value="MutS, connector domain"/>
    <property type="match status" value="1"/>
</dbReference>
<dbReference type="Gene3D" id="3.40.50.300">
    <property type="entry name" value="P-loop containing nucleotide triphosphate hydrolases"/>
    <property type="match status" value="1"/>
</dbReference>
<dbReference type="InterPro" id="IPR000432">
    <property type="entry name" value="DNA_mismatch_repair_MutS_C"/>
</dbReference>
<keyword evidence="6" id="KW-1133">Transmembrane helix</keyword>
<sequence length="827" mass="93505">MHLLWRQNGSKALKIESLFVVVVVFFYFGAQMVVKRRYELFQDDEDYFMQREHSQRRSKTETRTGANNETSDEFLYIVALIENKSKEVGIAAYNLKSFQVELRQFVDNNTYWTTLSTLCVLNPVEILLSSTSIGKSMHNALLLNPILTNIPMTTLDRKYFSDTQGMLYCERLCVEKDNLQDLIGRQVPRYLALAACSALIKYVENVQCCTFARGTLRLTFKDNEDTLLMDYETIQSLEIVSCNAKVCGISNPQYTTLLRTLNFCKTKIGTRYLRKSLLEPPCDSPTITTRQEALKELTQNESLFFQIQTSLVQFPDLEGVVSQMIQVQKREDVERKKHSGQDAESPTVDMKLIRNFVLLTKALGQVNSILEAVCRGRSPLIVSISESLRNPALSHIFHFVTRVIDADSLSNNKTGDKIKLEGAFAVRSGHHELLDLSRKILSETIDQIHHYFQTLQSTPGFERASLAYSQSRGYHIKLVSDQLPEIEEELLRLAKTANIFRFTTRTLNSLNIRCKETLNDIIRITNQQLQMLLDEIWNAENMISLHGLCDAIGILDCLASFASYVAKSERLVLPKISTKGPIAIKNGRHPLLEKQIKNYVPHDTFLSAASSFYLISGSNMSGKTTFMKAVASICVLAHAGCFVPADFASICLTNRIIVRTTSNDSIEDNCSTFSKEMRQTASVLCCLEEMEAKYHQQKMILQQPSSQHKPSLLVIFDELARATSPMEGFSIAFAIAEQLVASPVAYCLFSTHFQEMSLFEEWYACAKSFYLTLEQHPKQGQAPPPPPHALVRGFIHETTNYGITTAKVCPSQVVFQHKTNKLAAFLS</sequence>
<dbReference type="GO" id="GO:0006298">
    <property type="term" value="P:mismatch repair"/>
    <property type="evidence" value="ECO:0007669"/>
    <property type="project" value="InterPro"/>
</dbReference>
<evidence type="ECO:0000256" key="6">
    <source>
        <dbReference type="SAM" id="Phobius"/>
    </source>
</evidence>
<dbReference type="InterPro" id="IPR007860">
    <property type="entry name" value="DNA_mmatch_repair_MutS_con_dom"/>
</dbReference>
<protein>
    <recommendedName>
        <fullName evidence="11">DNA mismatch repair proteins mutS family domain-containing protein</fullName>
    </recommendedName>
</protein>
<keyword evidence="3" id="KW-0067">ATP-binding</keyword>
<dbReference type="InterPro" id="IPR045076">
    <property type="entry name" value="MutS"/>
</dbReference>
<evidence type="ECO:0000313" key="10">
    <source>
        <dbReference type="Proteomes" id="UP001300502"/>
    </source>
</evidence>
<accession>A0AAV9IN98</accession>
<reference evidence="9 10" key="1">
    <citation type="submission" date="2022-07" db="EMBL/GenBank/DDBJ databases">
        <title>Genome-wide signatures of adaptation to extreme environments.</title>
        <authorList>
            <person name="Cho C.H."/>
            <person name="Yoon H.S."/>
        </authorList>
    </citation>
    <scope>NUCLEOTIDE SEQUENCE [LARGE SCALE GENOMIC DNA]</scope>
    <source>
        <strain evidence="9 10">108.79 E11</strain>
    </source>
</reference>
<keyword evidence="6" id="KW-0812">Transmembrane</keyword>
<comment type="similarity">
    <text evidence="1">Belongs to the DNA mismatch repair MutS family.</text>
</comment>
<dbReference type="Pfam" id="PF05190">
    <property type="entry name" value="MutS_IV"/>
    <property type="match status" value="1"/>
</dbReference>
<dbReference type="EMBL" id="JANCYU010000071">
    <property type="protein sequence ID" value="KAK4528881.1"/>
    <property type="molecule type" value="Genomic_DNA"/>
</dbReference>
<name>A0AAV9IN98_9RHOD</name>